<evidence type="ECO:0000313" key="2">
    <source>
        <dbReference type="Proteomes" id="UP001234202"/>
    </source>
</evidence>
<dbReference type="Proteomes" id="UP001234202">
    <property type="component" value="Unassembled WGS sequence"/>
</dbReference>
<evidence type="ECO:0000313" key="1">
    <source>
        <dbReference type="EMBL" id="KAJ9126301.1"/>
    </source>
</evidence>
<reference evidence="1" key="1">
    <citation type="submission" date="2023-04" db="EMBL/GenBank/DDBJ databases">
        <title>Draft Genome sequencing of Naganishia species isolated from polar environments using Oxford Nanopore Technology.</title>
        <authorList>
            <person name="Leo P."/>
            <person name="Venkateswaran K."/>
        </authorList>
    </citation>
    <scope>NUCLEOTIDE SEQUENCE</scope>
    <source>
        <strain evidence="1">DBVPG 5303</strain>
    </source>
</reference>
<name>A0ACC2XSD7_9TREE</name>
<accession>A0ACC2XSD7</accession>
<keyword evidence="2" id="KW-1185">Reference proteome</keyword>
<gene>
    <name evidence="1" type="ORF">QFC24_002033</name>
</gene>
<protein>
    <submittedName>
        <fullName evidence="1">Uncharacterized protein</fullName>
    </submittedName>
</protein>
<organism evidence="1 2">
    <name type="scientific">Naganishia onofrii</name>
    <dbReference type="NCBI Taxonomy" id="1851511"/>
    <lineage>
        <taxon>Eukaryota</taxon>
        <taxon>Fungi</taxon>
        <taxon>Dikarya</taxon>
        <taxon>Basidiomycota</taxon>
        <taxon>Agaricomycotina</taxon>
        <taxon>Tremellomycetes</taxon>
        <taxon>Filobasidiales</taxon>
        <taxon>Filobasidiaceae</taxon>
        <taxon>Naganishia</taxon>
    </lineage>
</organism>
<dbReference type="EMBL" id="JASBWV010000005">
    <property type="protein sequence ID" value="KAJ9126301.1"/>
    <property type="molecule type" value="Genomic_DNA"/>
</dbReference>
<comment type="caution">
    <text evidence="1">The sequence shown here is derived from an EMBL/GenBank/DDBJ whole genome shotgun (WGS) entry which is preliminary data.</text>
</comment>
<sequence>MATMGINTARLPIGYWTVGRENCRCENTPFWEHMDKYENQWSYVLKAIDWAAEHNIGILLDFHGAEGSQNGWEHSGDDSQQATFLDDPEHLEHTTQVLEWIAWQIKDKANVVGLELLNEPNPDDHSRIDAWYDSTLVRLRAILGHDYPFYISGSMFDQARIDWVKQQSGFVVLDHHMYPLFDSKYQDKSAQDQVSMMWDEYYGAFDHAASVNLIIQQTDDWLSEWSFLSSTKGIDGLSKIGTGDRALLVPANGQKNFWPDGTSIGVHRNWNSKRNAFESEEPNAVHIWDEGCKVARTFAESGTR</sequence>
<proteinExistence type="predicted"/>